<dbReference type="GO" id="GO:0031623">
    <property type="term" value="P:receptor internalization"/>
    <property type="evidence" value="ECO:0007669"/>
    <property type="project" value="TreeGrafter"/>
</dbReference>
<dbReference type="Pfam" id="PF00350">
    <property type="entry name" value="Dynamin_N"/>
    <property type="match status" value="1"/>
</dbReference>
<dbReference type="KEGG" id="sla:SERLADRAFT_418022"/>
<accession>F8P9I1</accession>
<dbReference type="HOGENOM" id="CLU_008964_4_1_1"/>
<dbReference type="GO" id="GO:0005886">
    <property type="term" value="C:plasma membrane"/>
    <property type="evidence" value="ECO:0007669"/>
    <property type="project" value="TreeGrafter"/>
</dbReference>
<dbReference type="InterPro" id="IPR027417">
    <property type="entry name" value="P-loop_NTPase"/>
</dbReference>
<dbReference type="InterPro" id="IPR030381">
    <property type="entry name" value="G_DYNAMIN_dom"/>
</dbReference>
<feature type="domain" description="Dynamin-type G" evidence="5">
    <location>
        <begin position="60"/>
        <end position="386"/>
    </location>
</feature>
<dbReference type="Gene3D" id="3.40.50.300">
    <property type="entry name" value="P-loop containing nucleotide triphosphate hydrolases"/>
    <property type="match status" value="1"/>
</dbReference>
<dbReference type="CDD" id="cd08771">
    <property type="entry name" value="DLP_1"/>
    <property type="match status" value="1"/>
</dbReference>
<dbReference type="PRINTS" id="PR00195">
    <property type="entry name" value="DYNAMIN"/>
</dbReference>
<proteinExistence type="predicted"/>
<feature type="compositionally biased region" description="Low complexity" evidence="3">
    <location>
        <begin position="801"/>
        <end position="812"/>
    </location>
</feature>
<dbReference type="PROSITE" id="PS51718">
    <property type="entry name" value="G_DYNAMIN_2"/>
    <property type="match status" value="1"/>
</dbReference>
<dbReference type="Pfam" id="PF02212">
    <property type="entry name" value="GED"/>
    <property type="match status" value="1"/>
</dbReference>
<name>F8P9I1_SERL9</name>
<keyword evidence="2" id="KW-0342">GTP-binding</keyword>
<dbReference type="PANTHER" id="PTHR11566:SF131">
    <property type="entry name" value="GTPASE, PUTATIVE (AFU_ORTHOLOGUE AFUA_6G07630)-RELATED"/>
    <property type="match status" value="1"/>
</dbReference>
<dbReference type="Gene3D" id="1.20.120.1240">
    <property type="entry name" value="Dynamin, middle domain"/>
    <property type="match status" value="1"/>
</dbReference>
<dbReference type="SMART" id="SM00302">
    <property type="entry name" value="GED"/>
    <property type="match status" value="1"/>
</dbReference>
<dbReference type="RefSeq" id="XP_007323055.1">
    <property type="nucleotide sequence ID" value="XM_007322993.1"/>
</dbReference>
<sequence>MSMPVLSRPSAPSIRTTSSYSVEPLRIDVTGSAGLEGYAKKRRELLEILNSFHGSGIQTEGDLPRVVALGSQSVGKSTLLWLMSGIMLPRNAGTCTRCPTECRLQNSPTWSCQVSIRLHKDAEGNDLPEPREVLFGDLLTDISQVEPVLRRAQAAILNPNVDYRQFVNDSYMNHAPSNGRSLTFSEDCVCIHLKGPDVPDLYFYDLPGVIANVPDGTDVADISFVERLAQKYIAKENCIILLVVSCETDYLNQGAARLIRNDPALRQRTVGVLTKVDKLDEPGDDMISTASHDEVMQGWVDLLKNKIMPLKNGWFAVRQPSQQEIRRASSRGGISRAEALQAERRFFASQGPWNSLSPRYQQRLGSSQLSENLSTILSNLVEQQLPTIQLGISRSLHEVKHELRQMPHRHTEDHRGEVIKILCDFAKKISDHIEGVPPSYDQTQASLMFAINSTFEEFKLDVHRTVPRFRPWKVISTGQLPNETLDHMIQTASADDPADGRGTIMHVDQVMDLARRSRTRELPGIYPYSVRETLIKEFTSNWEKLMNDCFETVEDILNTHVNMILRDHFAYYTHGGLLDQVNSIIQQQTFKCVVAAKKRLDAQYDMEREHYTQNEAFYFDCRDKFVTRYRSLFRESLQQNTVFDKLLECSKMGESLMLQTPFGAKVHAVLAGLEELGITSRQPTELGKLLPNDNLDPALEIMAEVRAYFQVAYKRFADVVPQIIDDKFVRAFGSSLEVALHLMDVSSEACIKFLEEAPEIRRRRHDLTQKKTRLEEAKDRLEKLFVSADSVGYPVSPSLSSFNDVSSSDFASPTLTEAPLPL</sequence>
<dbReference type="GO" id="GO:0005874">
    <property type="term" value="C:microtubule"/>
    <property type="evidence" value="ECO:0007669"/>
    <property type="project" value="TreeGrafter"/>
</dbReference>
<organism>
    <name type="scientific">Serpula lacrymans var. lacrymans (strain S7.9)</name>
    <name type="common">Dry rot fungus</name>
    <dbReference type="NCBI Taxonomy" id="578457"/>
    <lineage>
        <taxon>Eukaryota</taxon>
        <taxon>Fungi</taxon>
        <taxon>Dikarya</taxon>
        <taxon>Basidiomycota</taxon>
        <taxon>Agaricomycotina</taxon>
        <taxon>Agaricomycetes</taxon>
        <taxon>Agaricomycetidae</taxon>
        <taxon>Boletales</taxon>
        <taxon>Coniophorineae</taxon>
        <taxon>Serpulaceae</taxon>
        <taxon>Serpula</taxon>
    </lineage>
</organism>
<evidence type="ECO:0008006" key="7">
    <source>
        <dbReference type="Google" id="ProtNLM"/>
    </source>
</evidence>
<dbReference type="InterPro" id="IPR022812">
    <property type="entry name" value="Dynamin"/>
</dbReference>
<dbReference type="InterPro" id="IPR003130">
    <property type="entry name" value="GED"/>
</dbReference>
<dbReference type="InterPro" id="IPR001401">
    <property type="entry name" value="Dynamin_GTPase"/>
</dbReference>
<dbReference type="PANTHER" id="PTHR11566">
    <property type="entry name" value="DYNAMIN"/>
    <property type="match status" value="1"/>
</dbReference>
<dbReference type="InterPro" id="IPR020850">
    <property type="entry name" value="GED_dom"/>
</dbReference>
<dbReference type="EMBL" id="GL945441">
    <property type="protein sequence ID" value="EGO20310.1"/>
    <property type="molecule type" value="Genomic_DNA"/>
</dbReference>
<evidence type="ECO:0000313" key="6">
    <source>
        <dbReference type="EMBL" id="EGO20310.1"/>
    </source>
</evidence>
<dbReference type="SMART" id="SM00053">
    <property type="entry name" value="DYNc"/>
    <property type="match status" value="1"/>
</dbReference>
<protein>
    <recommendedName>
        <fullName evidence="7">GED domain-containing protein</fullName>
    </recommendedName>
</protein>
<dbReference type="PROSITE" id="PS51388">
    <property type="entry name" value="GED"/>
    <property type="match status" value="1"/>
</dbReference>
<dbReference type="GO" id="GO:0008017">
    <property type="term" value="F:microtubule binding"/>
    <property type="evidence" value="ECO:0007669"/>
    <property type="project" value="TreeGrafter"/>
</dbReference>
<dbReference type="GO" id="GO:0005737">
    <property type="term" value="C:cytoplasm"/>
    <property type="evidence" value="ECO:0007669"/>
    <property type="project" value="TreeGrafter"/>
</dbReference>
<evidence type="ECO:0000256" key="1">
    <source>
        <dbReference type="ARBA" id="ARBA00022741"/>
    </source>
</evidence>
<keyword evidence="1" id="KW-0547">Nucleotide-binding</keyword>
<dbReference type="InterPro" id="IPR000375">
    <property type="entry name" value="Dynamin_stalk"/>
</dbReference>
<dbReference type="Pfam" id="PF01031">
    <property type="entry name" value="Dynamin_M"/>
    <property type="match status" value="1"/>
</dbReference>
<dbReference type="Proteomes" id="UP000008064">
    <property type="component" value="Unassembled WGS sequence"/>
</dbReference>
<dbReference type="InterPro" id="IPR045063">
    <property type="entry name" value="Dynamin_N"/>
</dbReference>
<gene>
    <name evidence="6" type="ORF">SERLADRAFT_418022</name>
</gene>
<evidence type="ECO:0000259" key="4">
    <source>
        <dbReference type="PROSITE" id="PS51388"/>
    </source>
</evidence>
<reference evidence="6" key="1">
    <citation type="submission" date="2011-04" db="EMBL/GenBank/DDBJ databases">
        <title>Evolution of plant cell wall degrading machinery underlies the functional diversity of forest fungi.</title>
        <authorList>
            <consortium name="US DOE Joint Genome Institute (JGI-PGF)"/>
            <person name="Eastwood D.C."/>
            <person name="Floudas D."/>
            <person name="Binder M."/>
            <person name="Majcherczyk A."/>
            <person name="Schneider P."/>
            <person name="Aerts A."/>
            <person name="Asiegbu F.O."/>
            <person name="Baker S.E."/>
            <person name="Barry K."/>
            <person name="Bendiksby M."/>
            <person name="Blumentritt M."/>
            <person name="Coutinho P.M."/>
            <person name="Cullen D."/>
            <person name="Cullen D."/>
            <person name="Gathman A."/>
            <person name="Goodell B."/>
            <person name="Henrissat B."/>
            <person name="Ihrmark K."/>
            <person name="Kauserud H."/>
            <person name="Kohler A."/>
            <person name="LaButti K."/>
            <person name="Lapidus A."/>
            <person name="Lavin J.L."/>
            <person name="Lee Y.-H."/>
            <person name="Lindquist E."/>
            <person name="Lilly W."/>
            <person name="Lucas S."/>
            <person name="Morin E."/>
            <person name="Murat C."/>
            <person name="Oguiza J.A."/>
            <person name="Park J."/>
            <person name="Pisabarro A.G."/>
            <person name="Riley R."/>
            <person name="Rosling A."/>
            <person name="Salamov A."/>
            <person name="Schmidt O."/>
            <person name="Schmutz J."/>
            <person name="Skrede I."/>
            <person name="Stenlid J."/>
            <person name="Wiebenga A."/>
            <person name="Xie X."/>
            <person name="Kues U."/>
            <person name="Hibbett D.S."/>
            <person name="Hoffmeister D."/>
            <person name="Hogberg N."/>
            <person name="Martin F."/>
            <person name="Grigoriev I.V."/>
            <person name="Watkinson S.C."/>
        </authorList>
    </citation>
    <scope>NUCLEOTIDE SEQUENCE</scope>
    <source>
        <strain evidence="6">S7.9</strain>
    </source>
</reference>
<evidence type="ECO:0000256" key="3">
    <source>
        <dbReference type="SAM" id="MobiDB-lite"/>
    </source>
</evidence>
<feature type="domain" description="GED" evidence="4">
    <location>
        <begin position="698"/>
        <end position="789"/>
    </location>
</feature>
<dbReference type="SUPFAM" id="SSF52540">
    <property type="entry name" value="P-loop containing nucleoside triphosphate hydrolases"/>
    <property type="match status" value="1"/>
</dbReference>
<dbReference type="AlphaFoldDB" id="F8P9I1"/>
<dbReference type="GeneID" id="18813659"/>
<dbReference type="OrthoDB" id="5061070at2759"/>
<dbReference type="GO" id="GO:0005525">
    <property type="term" value="F:GTP binding"/>
    <property type="evidence" value="ECO:0007669"/>
    <property type="project" value="InterPro"/>
</dbReference>
<feature type="region of interest" description="Disordered" evidence="3">
    <location>
        <begin position="801"/>
        <end position="822"/>
    </location>
</feature>
<evidence type="ECO:0000256" key="2">
    <source>
        <dbReference type="ARBA" id="ARBA00023134"/>
    </source>
</evidence>
<evidence type="ECO:0000259" key="5">
    <source>
        <dbReference type="PROSITE" id="PS51718"/>
    </source>
</evidence>
<dbReference type="GO" id="GO:0003924">
    <property type="term" value="F:GTPase activity"/>
    <property type="evidence" value="ECO:0007669"/>
    <property type="project" value="InterPro"/>
</dbReference>